<dbReference type="Gene3D" id="3.90.1150.10">
    <property type="entry name" value="Aspartate Aminotransferase, domain 1"/>
    <property type="match status" value="1"/>
</dbReference>
<dbReference type="GO" id="GO:0030170">
    <property type="term" value="F:pyridoxal phosphate binding"/>
    <property type="evidence" value="ECO:0007669"/>
    <property type="project" value="InterPro"/>
</dbReference>
<evidence type="ECO:0000256" key="3">
    <source>
        <dbReference type="ARBA" id="ARBA00022793"/>
    </source>
</evidence>
<dbReference type="InterPro" id="IPR002129">
    <property type="entry name" value="PyrdxlP-dep_de-COase"/>
</dbReference>
<dbReference type="PANTHER" id="PTHR11999:SF70">
    <property type="entry name" value="MIP05841P"/>
    <property type="match status" value="1"/>
</dbReference>
<organism evidence="8">
    <name type="scientific">Steinernema carpocapsae</name>
    <name type="common">Entomopathogenic nematode</name>
    <dbReference type="NCBI Taxonomy" id="34508"/>
    <lineage>
        <taxon>Eukaryota</taxon>
        <taxon>Metazoa</taxon>
        <taxon>Ecdysozoa</taxon>
        <taxon>Nematoda</taxon>
        <taxon>Chromadorea</taxon>
        <taxon>Rhabditida</taxon>
        <taxon>Tylenchina</taxon>
        <taxon>Panagrolaimomorpha</taxon>
        <taxon>Strongyloidoidea</taxon>
        <taxon>Steinernematidae</taxon>
        <taxon>Steinernema</taxon>
    </lineage>
</organism>
<dbReference type="InterPro" id="IPR010977">
    <property type="entry name" value="Aromatic_deC"/>
</dbReference>
<dbReference type="AlphaFoldDB" id="A0A4U5P742"/>
<evidence type="ECO:0000256" key="6">
    <source>
        <dbReference type="PIRSR" id="PIRSR602129-50"/>
    </source>
</evidence>
<evidence type="ECO:0008006" key="9">
    <source>
        <dbReference type="Google" id="ProtNLM"/>
    </source>
</evidence>
<dbReference type="Pfam" id="PF00282">
    <property type="entry name" value="Pyridoxal_deC"/>
    <property type="match status" value="1"/>
</dbReference>
<evidence type="ECO:0000256" key="7">
    <source>
        <dbReference type="RuleBase" id="RU000382"/>
    </source>
</evidence>
<evidence type="ECO:0000256" key="4">
    <source>
        <dbReference type="ARBA" id="ARBA00022898"/>
    </source>
</evidence>
<dbReference type="Gene3D" id="3.40.640.10">
    <property type="entry name" value="Type I PLP-dependent aspartate aminotransferase-like (Major domain)"/>
    <property type="match status" value="1"/>
</dbReference>
<comment type="similarity">
    <text evidence="2 7">Belongs to the group II decarboxylase family.</text>
</comment>
<dbReference type="SUPFAM" id="SSF53383">
    <property type="entry name" value="PLP-dependent transferases"/>
    <property type="match status" value="1"/>
</dbReference>
<dbReference type="PANTHER" id="PTHR11999">
    <property type="entry name" value="GROUP II PYRIDOXAL-5-PHOSPHATE DECARBOXYLASE"/>
    <property type="match status" value="1"/>
</dbReference>
<evidence type="ECO:0000313" key="8">
    <source>
        <dbReference type="EMBL" id="TKR92106.1"/>
    </source>
</evidence>
<evidence type="ECO:0000256" key="1">
    <source>
        <dbReference type="ARBA" id="ARBA00001933"/>
    </source>
</evidence>
<gene>
    <name evidence="8" type="ORF">L596_006822</name>
</gene>
<comment type="caution">
    <text evidence="8">The sequence shown here is derived from an EMBL/GenBank/DDBJ whole genome shotgun (WGS) entry which is preliminary data.</text>
</comment>
<evidence type="ECO:0000256" key="5">
    <source>
        <dbReference type="ARBA" id="ARBA00023239"/>
    </source>
</evidence>
<evidence type="ECO:0000256" key="2">
    <source>
        <dbReference type="ARBA" id="ARBA00009533"/>
    </source>
</evidence>
<reference evidence="8" key="1">
    <citation type="submission" date="2013-11" db="EMBL/GenBank/DDBJ databases">
        <authorList>
            <person name="Sternberg P."/>
            <person name="Dillman A."/>
            <person name="Macchietto M."/>
        </authorList>
    </citation>
    <scope>NUCLEOTIDE SEQUENCE</scope>
    <source>
        <strain evidence="8">ALL</strain>
    </source>
</reference>
<proteinExistence type="inferred from homology"/>
<reference evidence="8" key="2">
    <citation type="journal article" date="2015" name="Genome Biol.">
        <title>Comparative genomics of Steinernema reveals deeply conserved gene regulatory networks.</title>
        <authorList>
            <person name="Dillman A.R."/>
            <person name="Macchietto M."/>
            <person name="Porter C.F."/>
            <person name="Rogers A."/>
            <person name="Williams B."/>
            <person name="Antoshechkin I."/>
            <person name="Lee M.M."/>
            <person name="Goodwin Z."/>
            <person name="Lu X."/>
            <person name="Lewis E.E."/>
            <person name="Goodrich-Blair H."/>
            <person name="Stock S.P."/>
            <person name="Adams B.J."/>
            <person name="Sternberg P.W."/>
            <person name="Mortazavi A."/>
        </authorList>
    </citation>
    <scope>NUCLEOTIDE SEQUENCE [LARGE SCALE GENOMIC DNA]</scope>
    <source>
        <strain evidence="8">ALL</strain>
    </source>
</reference>
<name>A0A4U5P742_STECR</name>
<keyword evidence="3" id="KW-0210">Decarboxylase</keyword>
<reference evidence="8" key="3">
    <citation type="journal article" date="2019" name="G3 (Bethesda)">
        <title>Hybrid Assembly of the Genome of the Entomopathogenic Nematode Steinernema carpocapsae Identifies the X-Chromosome.</title>
        <authorList>
            <person name="Serra L."/>
            <person name="Macchietto M."/>
            <person name="Macias-Munoz A."/>
            <person name="McGill C.J."/>
            <person name="Rodriguez I.M."/>
            <person name="Rodriguez B."/>
            <person name="Murad R."/>
            <person name="Mortazavi A."/>
        </authorList>
    </citation>
    <scope>NUCLEOTIDE SEQUENCE</scope>
    <source>
        <strain evidence="8">ALL</strain>
    </source>
</reference>
<keyword evidence="5 7" id="KW-0456">Lyase</keyword>
<dbReference type="InterPro" id="IPR015422">
    <property type="entry name" value="PyrdxlP-dep_Trfase_small"/>
</dbReference>
<dbReference type="InterPro" id="IPR015424">
    <property type="entry name" value="PyrdxlP-dep_Trfase"/>
</dbReference>
<dbReference type="PRINTS" id="PR00800">
    <property type="entry name" value="YHDCRBOXLASE"/>
</dbReference>
<dbReference type="GO" id="GO:0005737">
    <property type="term" value="C:cytoplasm"/>
    <property type="evidence" value="ECO:0007669"/>
    <property type="project" value="TreeGrafter"/>
</dbReference>
<sequence length="592" mass="66221">MTSWALFEDFLLQKDNTSRILLISCNTSSIHNHINDSSFPLLPSDNLFRSPLNLCSLSILGLLCLGTCFVISLLRGESGGQGRNNSKKIVSKTRSRQFKDFDGALPVSAEDFINYMSQATEFLVDYHENIGEHPVTTDKLPGFLTNTLSSEGPMNPESFSNIMEDVKTKILPGLTHWQHKRFHAYFPHGCSFPDVIAESIVAGLGAVAFTYDACPAIAEMERAMVNWLGRALGLSEKFLFQELESTGGGGSIQPSASDSVYMAVMASRFKKIKEVAGITGDEPKDFILEKQAEVLQKLVAYSSPEAHSSFEKTCNMAMVRLHVVKSDENFSLRGAALEKQIEKDIKKGLIPFHVQCTLGTTTLCAFDNLEEVGEVAQKYGLWFHVDGAYAGSALICPEFRHLAKGLDSATSFNVNPHKMLLQSCRQAVFWTQDQAAIFDTFQVSASYYVNAHANARDPRDWGVPLGRPFNGLRLWFLFRMYGISNLQAYIRRLVNHAATFENLIQEDDRLEIVGKRELGLVCFKLKDYPNKVLKISWTSSTAPTESSSHTRWSMESTSAVFASTTNERPIPTFWTWEILQDLITQFLAQRFS</sequence>
<protein>
    <recommendedName>
        <fullName evidence="9">Aromatic-L-amino-acid decarboxylase</fullName>
    </recommendedName>
</protein>
<feature type="modified residue" description="N6-(pyridoxal phosphate)lysine" evidence="6">
    <location>
        <position position="418"/>
    </location>
</feature>
<dbReference type="GO" id="GO:0016831">
    <property type="term" value="F:carboxy-lyase activity"/>
    <property type="evidence" value="ECO:0007669"/>
    <property type="project" value="UniProtKB-KW"/>
</dbReference>
<dbReference type="GO" id="GO:0006520">
    <property type="term" value="P:amino acid metabolic process"/>
    <property type="evidence" value="ECO:0007669"/>
    <property type="project" value="InterPro"/>
</dbReference>
<dbReference type="STRING" id="34508.A0A4U5P742"/>
<dbReference type="InterPro" id="IPR015421">
    <property type="entry name" value="PyrdxlP-dep_Trfase_major"/>
</dbReference>
<dbReference type="EMBL" id="AZBU02000002">
    <property type="protein sequence ID" value="TKR92106.1"/>
    <property type="molecule type" value="Genomic_DNA"/>
</dbReference>
<dbReference type="Gene3D" id="1.20.1340.10">
    <property type="entry name" value="dopa decarboxylase, N-terminal domain"/>
    <property type="match status" value="1"/>
</dbReference>
<dbReference type="OrthoDB" id="639767at2759"/>
<dbReference type="GO" id="GO:0019752">
    <property type="term" value="P:carboxylic acid metabolic process"/>
    <property type="evidence" value="ECO:0007669"/>
    <property type="project" value="InterPro"/>
</dbReference>
<accession>A0A4U5P742</accession>
<comment type="cofactor">
    <cofactor evidence="1 6 7">
        <name>pyridoxal 5'-phosphate</name>
        <dbReference type="ChEBI" id="CHEBI:597326"/>
    </cofactor>
</comment>
<keyword evidence="4 6" id="KW-0663">Pyridoxal phosphate</keyword>